<evidence type="ECO:0000313" key="2">
    <source>
        <dbReference type="EMBL" id="GFH39558.1"/>
    </source>
</evidence>
<dbReference type="Gene3D" id="3.40.50.150">
    <property type="entry name" value="Vaccinia Virus protein VP39"/>
    <property type="match status" value="1"/>
</dbReference>
<dbReference type="InterPro" id="IPR029063">
    <property type="entry name" value="SAM-dependent_MTases_sf"/>
</dbReference>
<gene>
    <name evidence="2" type="ORF">SCWH03_58260</name>
</gene>
<name>A0A6A0B4Z3_9ACTN</name>
<organism evidence="2 3">
    <name type="scientific">Streptomyces pacificus</name>
    <dbReference type="NCBI Taxonomy" id="2705029"/>
    <lineage>
        <taxon>Bacteria</taxon>
        <taxon>Bacillati</taxon>
        <taxon>Actinomycetota</taxon>
        <taxon>Actinomycetes</taxon>
        <taxon>Kitasatosporales</taxon>
        <taxon>Streptomycetaceae</taxon>
        <taxon>Streptomyces</taxon>
    </lineage>
</organism>
<dbReference type="InterPro" id="IPR052514">
    <property type="entry name" value="SAM-dependent_MTase"/>
</dbReference>
<evidence type="ECO:0000259" key="1">
    <source>
        <dbReference type="Pfam" id="PF05050"/>
    </source>
</evidence>
<dbReference type="AlphaFoldDB" id="A0A6A0B4Z3"/>
<proteinExistence type="predicted"/>
<feature type="domain" description="Methyltransferase FkbM" evidence="1">
    <location>
        <begin position="56"/>
        <end position="236"/>
    </location>
</feature>
<dbReference type="GO" id="GO:0008168">
    <property type="term" value="F:methyltransferase activity"/>
    <property type="evidence" value="ECO:0007669"/>
    <property type="project" value="UniProtKB-KW"/>
</dbReference>
<dbReference type="GO" id="GO:0032259">
    <property type="term" value="P:methylation"/>
    <property type="evidence" value="ECO:0007669"/>
    <property type="project" value="UniProtKB-KW"/>
</dbReference>
<evidence type="ECO:0000313" key="3">
    <source>
        <dbReference type="Proteomes" id="UP000484988"/>
    </source>
</evidence>
<keyword evidence="3" id="KW-1185">Reference proteome</keyword>
<dbReference type="EMBL" id="BLLG01000036">
    <property type="protein sequence ID" value="GFH39558.1"/>
    <property type="molecule type" value="Genomic_DNA"/>
</dbReference>
<dbReference type="NCBIfam" id="TIGR01444">
    <property type="entry name" value="fkbM_fam"/>
    <property type="match status" value="1"/>
</dbReference>
<reference evidence="2 3" key="1">
    <citation type="submission" date="2020-02" db="EMBL/GenBank/DDBJ databases">
        <title>Whole Genome Shotgun Sequence of Streptomyces sp. strain CWH03.</title>
        <authorList>
            <person name="Dohra H."/>
            <person name="Kodani S."/>
            <person name="Yamamura H."/>
        </authorList>
    </citation>
    <scope>NUCLEOTIDE SEQUENCE [LARGE SCALE GENOMIC DNA]</scope>
    <source>
        <strain evidence="2 3">CWH03</strain>
    </source>
</reference>
<dbReference type="SUPFAM" id="SSF53335">
    <property type="entry name" value="S-adenosyl-L-methionine-dependent methyltransferases"/>
    <property type="match status" value="1"/>
</dbReference>
<dbReference type="Pfam" id="PF05050">
    <property type="entry name" value="Methyltransf_21"/>
    <property type="match status" value="1"/>
</dbReference>
<dbReference type="RefSeq" id="WP_254077086.1">
    <property type="nucleotide sequence ID" value="NZ_BLLG01000036.1"/>
</dbReference>
<accession>A0A6A0B4Z3</accession>
<dbReference type="InterPro" id="IPR006342">
    <property type="entry name" value="FkbM_mtfrase"/>
</dbReference>
<sequence length="261" mass="28325">MTGSPTTERRRLRLPDGRLVRCTRPAEASLMWREISGDGFYRRASRGLRPGDTVLDIGANVGLVSIAFAAENPGLRVIAAEPVPDTFDCLRANLDRYVPGGVAVRTAVAATAGTQQLTYYPDAPGNSGLYADRQADDALTRTFMRNGGIDDESIDLLIEGLHDGHSLEVPVTTVSGLLREHGIGRVALLKVDVERAELDVLRGVAPADWSRIDAVVAEVHDEEQRLAEFCDLLRAAGLSPETRQDPSLNGTELYEVYGDRS</sequence>
<keyword evidence="2" id="KW-0489">Methyltransferase</keyword>
<comment type="caution">
    <text evidence="2">The sequence shown here is derived from an EMBL/GenBank/DDBJ whole genome shotgun (WGS) entry which is preliminary data.</text>
</comment>
<keyword evidence="2" id="KW-0808">Transferase</keyword>
<protein>
    <submittedName>
        <fullName evidence="2">FkbM family methyltransferase</fullName>
    </submittedName>
</protein>
<dbReference type="PANTHER" id="PTHR34203:SF13">
    <property type="entry name" value="EXPRESSED PROTEIN"/>
    <property type="match status" value="1"/>
</dbReference>
<dbReference type="Proteomes" id="UP000484988">
    <property type="component" value="Unassembled WGS sequence"/>
</dbReference>
<dbReference type="PANTHER" id="PTHR34203">
    <property type="entry name" value="METHYLTRANSFERASE, FKBM FAMILY PROTEIN"/>
    <property type="match status" value="1"/>
</dbReference>